<keyword evidence="2" id="KW-0802">TPR repeat</keyword>
<dbReference type="KEGG" id="rsx:RhiXN_10953"/>
<organism evidence="5 6">
    <name type="scientific">Rhizoctonia solani</name>
    <dbReference type="NCBI Taxonomy" id="456999"/>
    <lineage>
        <taxon>Eukaryota</taxon>
        <taxon>Fungi</taxon>
        <taxon>Dikarya</taxon>
        <taxon>Basidiomycota</taxon>
        <taxon>Agaricomycotina</taxon>
        <taxon>Agaricomycetes</taxon>
        <taxon>Cantharellales</taxon>
        <taxon>Ceratobasidiaceae</taxon>
        <taxon>Rhizoctonia</taxon>
    </lineage>
</organism>
<dbReference type="Pfam" id="PF12770">
    <property type="entry name" value="CHAT"/>
    <property type="match status" value="1"/>
</dbReference>
<reference evidence="5" key="1">
    <citation type="submission" date="2020-05" db="EMBL/GenBank/DDBJ databases">
        <title>Evolutionary and genomic comparisons of hybrid uninucleate and nonhybrid Rhizoctonia fungi.</title>
        <authorList>
            <person name="Li C."/>
            <person name="Chen X."/>
        </authorList>
    </citation>
    <scope>NUCLEOTIDE SEQUENCE</scope>
    <source>
        <strain evidence="5">AG-1 IA</strain>
    </source>
</reference>
<dbReference type="SUPFAM" id="SSF81901">
    <property type="entry name" value="HCP-like"/>
    <property type="match status" value="1"/>
</dbReference>
<dbReference type="EMBL" id="CP059671">
    <property type="protein sequence ID" value="QRW25876.1"/>
    <property type="molecule type" value="Genomic_DNA"/>
</dbReference>
<feature type="region of interest" description="Disordered" evidence="3">
    <location>
        <begin position="862"/>
        <end position="882"/>
    </location>
</feature>
<gene>
    <name evidence="5" type="ORF">RhiXN_10953</name>
</gene>
<evidence type="ECO:0000259" key="4">
    <source>
        <dbReference type="Pfam" id="PF12770"/>
    </source>
</evidence>
<dbReference type="AlphaFoldDB" id="A0A8H8P586"/>
<dbReference type="InterPro" id="IPR011990">
    <property type="entry name" value="TPR-like_helical_dom_sf"/>
</dbReference>
<name>A0A8H8P586_9AGAM</name>
<protein>
    <submittedName>
        <fullName evidence="5">CHAT domain protein</fullName>
    </submittedName>
</protein>
<evidence type="ECO:0000256" key="3">
    <source>
        <dbReference type="SAM" id="MobiDB-lite"/>
    </source>
</evidence>
<sequence>MTLGRARGVLSSPRRATRIRRIPTRRFLKPEHSRALPGFWGPRRADTSEVSSYTTLTAGEEDQIITSVTHFPKPSSGLEGGSRAELERGGLVGTEMHTYTRMIAFENKGKRIEIIDPKVHALDASQTYISESSLQAMSKLGQGLLNQSDSGMLDDVEKSIEFEVHALDLTPEGHPDLLYRHAALGVSYSERYRHLGEIDDLNKAIKCDNGALLLTPSDHPDLPDRHANIGASYHDRYTRLGEPNDLEKAIESLSHALTTSPDNHPNLLLRHDARWEILRRGHQDLARRHAALGASYIERYRRLGEIDDLEKAIGCDSRALELTPANHPDFLRRHADLGMSYVQRYKYLGELDDLDKAMEHKSCALKLTPDGHRDLPRRYADLGVLYTDRYIRLGDFTDLEKSLECDVCALTLTPEGHPHLSVRHSALGVSYASRYQRLGEIADLAKAIEHHSHALSLTPTGHPHLPPLYEALGTSYTKRYRHLHETSDLEKSIEYKSRALELTPHDHPHLPRRYDALGVSYTDRYRLLDKTDDLEKSIEFKSRALELTPDDHASLSRRYAALGVSYTDRYQCLGLPKDLEKSVECHLRALDLTPEGHPDLSLRHFNWALGCHDQYQHTHNPSHLNASLDAFRRSTQLLNSAPREVFKYAFEWAKLASRHSYLDRLGAFGATIDLLPHFIWLGATTTQRYYDLFSAENVAVGAASAAILSSNYNLALEWLEHARCVVWTQSLMLRSPIDILKSSHPELAIQLQSVAQQLNQANSESDLSADVPEHRYRLAREYNNLLAQARKLPGFEDLLQLTKCSDLVGAAKIGPIVIINCHEDHCDALLIMPGGDSVAHIPLPNFTGIKARHTRFEMEKSIRNSRLNERGAERRPLQEEEEEEDFRSVLSNLWYDIVRPVLGYLGYTDKSDVIIDEMPHITWCPTGALSFLPLHAAGDYDQSRSRVFDYVISSYTPTLTALLSSTSIALSSNSRVLFIGQEATPGHQKLPGAAKELKHVVRHIEGRAGYSQLLGNQATVGTVLDAMEQHDWVHLACHAHQNVQDPTESGFFLHDGILNLASINQRSFKRKGLAFLSACQTATGDEKLPDEAIHLASGMLMAGYSSVIATMWSVHDEDAPVVADRVYAQLMKDGKIGNGEAGKALHNAVGELRDKVGEKEFSRWVPYIHIGS</sequence>
<evidence type="ECO:0000256" key="1">
    <source>
        <dbReference type="ARBA" id="ARBA00022737"/>
    </source>
</evidence>
<dbReference type="Proteomes" id="UP000650533">
    <property type="component" value="Chromosome 14"/>
</dbReference>
<dbReference type="SUPFAM" id="SSF48452">
    <property type="entry name" value="TPR-like"/>
    <property type="match status" value="1"/>
</dbReference>
<proteinExistence type="predicted"/>
<keyword evidence="1" id="KW-0677">Repeat</keyword>
<evidence type="ECO:0000313" key="6">
    <source>
        <dbReference type="Proteomes" id="UP000650533"/>
    </source>
</evidence>
<dbReference type="PANTHER" id="PTHR45641">
    <property type="entry name" value="TETRATRICOPEPTIDE REPEAT PROTEIN (AFU_ORTHOLOGUE AFUA_6G03870)"/>
    <property type="match status" value="1"/>
</dbReference>
<evidence type="ECO:0000313" key="5">
    <source>
        <dbReference type="EMBL" id="QRW25876.1"/>
    </source>
</evidence>
<evidence type="ECO:0000256" key="2">
    <source>
        <dbReference type="ARBA" id="ARBA00022803"/>
    </source>
</evidence>
<feature type="compositionally biased region" description="Basic and acidic residues" evidence="3">
    <location>
        <begin position="862"/>
        <end position="878"/>
    </location>
</feature>
<accession>A0A8H8P586</accession>
<dbReference type="Gene3D" id="1.25.40.10">
    <property type="entry name" value="Tetratricopeptide repeat domain"/>
    <property type="match status" value="3"/>
</dbReference>
<feature type="domain" description="CHAT" evidence="4">
    <location>
        <begin position="892"/>
        <end position="1172"/>
    </location>
</feature>
<dbReference type="PANTHER" id="PTHR45641:SF1">
    <property type="entry name" value="AAA+ ATPASE DOMAIN-CONTAINING PROTEIN"/>
    <property type="match status" value="1"/>
</dbReference>
<dbReference type="RefSeq" id="XP_043186113.1">
    <property type="nucleotide sequence ID" value="XM_043330768.1"/>
</dbReference>
<dbReference type="GeneID" id="67033231"/>
<dbReference type="InterPro" id="IPR024983">
    <property type="entry name" value="CHAT_dom"/>
</dbReference>